<sequence length="425" mass="49603">MATPAEASSSVYNSSEEDVMPDDEIITPNLHKNEENPWSLSAATVVKSRSRGHKQHSASQRKVNATFLKSYQLDSLVDKTRTKLKHLCQATNQCTTLNRLVNDHVISFYLLVQYHKQLFITIYEDCSKGRTKEKYLRLQIQWHNRCSIFLLPEDTCISAVQVDYSQTDADIRKIWYNFCHGFKETSSCKTIMIHLSSLVFQLMLEHLHQIIEKPSQHTQGHDTEQPADKDNVYYRFGGATLSNMLQERYKSIRRCSQEKIATISNEIPILQAIATKSRADMPSYLRYRDHGYMYTPDPSFIPFFKQVDTFVQQVVNPSGFQKHRDDLVKVAHDFMQIKEKELKEKFNKQIQRKLSLTDEVVQEDIPIKNVYQEMVRKLSDIRIEEFLSVQRQKMAHEKGQATTSGQNLRDNLLTHHTYLRTNIEY</sequence>
<organism evidence="1">
    <name type="scientific">Amphimedon queenslandica</name>
    <name type="common">Sponge</name>
    <dbReference type="NCBI Taxonomy" id="400682"/>
    <lineage>
        <taxon>Eukaryota</taxon>
        <taxon>Metazoa</taxon>
        <taxon>Porifera</taxon>
        <taxon>Demospongiae</taxon>
        <taxon>Heteroscleromorpha</taxon>
        <taxon>Haplosclerida</taxon>
        <taxon>Niphatidae</taxon>
        <taxon>Amphimedon</taxon>
    </lineage>
</organism>
<dbReference type="OrthoDB" id="5978202at2759"/>
<name>A0A1X7ULU9_AMPQE</name>
<protein>
    <submittedName>
        <fullName evidence="1">Uncharacterized protein</fullName>
    </submittedName>
</protein>
<dbReference type="AlphaFoldDB" id="A0A1X7ULU9"/>
<accession>A0A1X7ULU9</accession>
<reference evidence="1" key="1">
    <citation type="submission" date="2017-05" db="UniProtKB">
        <authorList>
            <consortium name="EnsemblMetazoa"/>
        </authorList>
    </citation>
    <scope>IDENTIFICATION</scope>
</reference>
<evidence type="ECO:0000313" key="1">
    <source>
        <dbReference type="EnsemblMetazoa" id="Aqu2.1.28397_001"/>
    </source>
</evidence>
<dbReference type="InParanoid" id="A0A1X7ULU9"/>
<dbReference type="EnsemblMetazoa" id="Aqu2.1.28397_001">
    <property type="protein sequence ID" value="Aqu2.1.28397_001"/>
    <property type="gene ID" value="Aqu2.1.28397"/>
</dbReference>
<proteinExistence type="predicted"/>